<evidence type="ECO:0000313" key="2">
    <source>
        <dbReference type="Proteomes" id="UP000278162"/>
    </source>
</evidence>
<dbReference type="InterPro" id="IPR021729">
    <property type="entry name" value="DUF3298"/>
</dbReference>
<dbReference type="RefSeq" id="WP_023660486.1">
    <property type="nucleotide sequence ID" value="NZ_CP007620.1"/>
</dbReference>
<name>A0A059UY83_PSEPU</name>
<sequence>MTLVKLTSVAVLALALGACQSLFTPNYRAPLEVKRDAWEHVKPGCSESDCPLVNIDMIHFPALPKLDGIVEKRLLQLTEDNQRGNAPTTLQAYEQQYLASADKRNSSYLQAKVREQHDGLVIIELSSYLDSGGAHGMPGRGFINYSRKLDKVLTLQDMLVPGQEDTFWKTVEESHHAWLISVGMDKDAEFIKTWPFKQSPHVALTYGAVVVKYEVYSIAPYSMGHVELKIPYPRLNGVLKPELFPGRG</sequence>
<comment type="caution">
    <text evidence="1">The sequence shown here is derived from an EMBL/GenBank/DDBJ whole genome shotgun (WGS) entry which is preliminary data.</text>
</comment>
<reference evidence="1 2" key="1">
    <citation type="submission" date="2018-10" db="EMBL/GenBank/DDBJ databases">
        <title>An outbreak of IMP-63 producing strain in France.</title>
        <authorList>
            <person name="Bour M."/>
            <person name="Liapis E."/>
            <person name="Plesiat P."/>
        </authorList>
    </citation>
    <scope>NUCLEOTIDE SEQUENCE [LARGE SCALE GENOMIC DNA]</scope>
    <source>
        <strain evidence="1 2">12917</strain>
    </source>
</reference>
<evidence type="ECO:0000313" key="1">
    <source>
        <dbReference type="EMBL" id="RNF87598.1"/>
    </source>
</evidence>
<dbReference type="PROSITE" id="PS51257">
    <property type="entry name" value="PROKAR_LIPOPROTEIN"/>
    <property type="match status" value="1"/>
</dbReference>
<dbReference type="Gene3D" id="3.30.565.40">
    <property type="entry name" value="Fervidobacterium nodosum Rt17-B1 like"/>
    <property type="match status" value="1"/>
</dbReference>
<protein>
    <submittedName>
        <fullName evidence="1">DUF3298 domain-containing protein</fullName>
    </submittedName>
</protein>
<dbReference type="OrthoDB" id="8610451at2"/>
<accession>A0A059UY83</accession>
<dbReference type="InterPro" id="IPR037126">
    <property type="entry name" value="PdaC/RsiV-like_sf"/>
</dbReference>
<gene>
    <name evidence="1" type="ORF">EFK07_15895</name>
</gene>
<dbReference type="Proteomes" id="UP000278162">
    <property type="component" value="Unassembled WGS sequence"/>
</dbReference>
<dbReference type="Gene3D" id="3.90.640.20">
    <property type="entry name" value="Heat-shock cognate protein, ATPase"/>
    <property type="match status" value="1"/>
</dbReference>
<dbReference type="Pfam" id="PF11738">
    <property type="entry name" value="DUF3298"/>
    <property type="match status" value="1"/>
</dbReference>
<dbReference type="KEGG" id="ppud:DW66_5154"/>
<dbReference type="EMBL" id="RJAI01000038">
    <property type="protein sequence ID" value="RNF87598.1"/>
    <property type="molecule type" value="Genomic_DNA"/>
</dbReference>
<dbReference type="GeneID" id="97170283"/>
<dbReference type="AlphaFoldDB" id="A0A059UY83"/>
<organism evidence="1 2">
    <name type="scientific">Pseudomonas putida</name>
    <name type="common">Arthrobacter siderocapsulatus</name>
    <dbReference type="NCBI Taxonomy" id="303"/>
    <lineage>
        <taxon>Bacteria</taxon>
        <taxon>Pseudomonadati</taxon>
        <taxon>Pseudomonadota</taxon>
        <taxon>Gammaproteobacteria</taxon>
        <taxon>Pseudomonadales</taxon>
        <taxon>Pseudomonadaceae</taxon>
        <taxon>Pseudomonas</taxon>
    </lineage>
</organism>
<proteinExistence type="predicted"/>